<evidence type="ECO:0000313" key="2">
    <source>
        <dbReference type="EMBL" id="AEL26871.1"/>
    </source>
</evidence>
<dbReference type="Pfam" id="PF19898">
    <property type="entry name" value="DUF6371"/>
    <property type="match status" value="1"/>
</dbReference>
<dbReference type="InterPro" id="IPR045951">
    <property type="entry name" value="DUF6371"/>
</dbReference>
<name>G0J6Y0_CYCMS</name>
<organism evidence="2 3">
    <name type="scientific">Cyclobacterium marinum (strain ATCC 25205 / DSM 745 / LMG 13164 / NCIMB 1802)</name>
    <name type="common">Flectobacillus marinus</name>
    <dbReference type="NCBI Taxonomy" id="880070"/>
    <lineage>
        <taxon>Bacteria</taxon>
        <taxon>Pseudomonadati</taxon>
        <taxon>Bacteroidota</taxon>
        <taxon>Cytophagia</taxon>
        <taxon>Cytophagales</taxon>
        <taxon>Cyclobacteriaceae</taxon>
        <taxon>Cyclobacterium</taxon>
    </lineage>
</organism>
<dbReference type="EMBL" id="CP002955">
    <property type="protein sequence ID" value="AEL26871.1"/>
    <property type="molecule type" value="Genomic_DNA"/>
</dbReference>
<evidence type="ECO:0000259" key="1">
    <source>
        <dbReference type="Pfam" id="PF19898"/>
    </source>
</evidence>
<reference evidence="3" key="1">
    <citation type="submission" date="2011-07" db="EMBL/GenBank/DDBJ databases">
        <title>The complete genome of Cyclobacterium marinum DSM 745.</title>
        <authorList>
            <person name="Lucas S."/>
            <person name="Han J."/>
            <person name="Lapidus A."/>
            <person name="Bruce D."/>
            <person name="Goodwin L."/>
            <person name="Pitluck S."/>
            <person name="Peters L."/>
            <person name="Kyrpides N."/>
            <person name="Mavromatis K."/>
            <person name="Ivanova N."/>
            <person name="Ovchinnikova G."/>
            <person name="Chertkov O."/>
            <person name="Detter J.C."/>
            <person name="Tapia R."/>
            <person name="Han C."/>
            <person name="Land M."/>
            <person name="Hauser L."/>
            <person name="Markowitz V."/>
            <person name="Cheng J.-F."/>
            <person name="Hugenholtz P."/>
            <person name="Woyke T."/>
            <person name="Wu D."/>
            <person name="Tindall B."/>
            <person name="Schuetze A."/>
            <person name="Brambilla E."/>
            <person name="Klenk H.-P."/>
            <person name="Eisen J.A."/>
        </authorList>
    </citation>
    <scope>NUCLEOTIDE SEQUENCE [LARGE SCALE GENOMIC DNA]</scope>
    <source>
        <strain evidence="3">ATCC 25205 / DSM 745 / LMG 13164 / NCIMB 1802</strain>
    </source>
</reference>
<dbReference type="eggNOG" id="COG0358">
    <property type="taxonomic scope" value="Bacteria"/>
</dbReference>
<accession>G0J6Y0</accession>
<dbReference type="Proteomes" id="UP000001635">
    <property type="component" value="Chromosome"/>
</dbReference>
<dbReference type="AlphaFoldDB" id="G0J6Y0"/>
<proteinExistence type="predicted"/>
<dbReference type="KEGG" id="cmr:Cycma_3143"/>
<dbReference type="HOGENOM" id="CLU_707367_0_0_10"/>
<gene>
    <name evidence="2" type="ordered locus">Cycma_3143</name>
</gene>
<keyword evidence="3" id="KW-1185">Reference proteome</keyword>
<protein>
    <recommendedName>
        <fullName evidence="1">DUF6371 domain-containing protein</fullName>
    </recommendedName>
</protein>
<dbReference type="STRING" id="880070.Cycma_3143"/>
<evidence type="ECO:0000313" key="3">
    <source>
        <dbReference type="Proteomes" id="UP000001635"/>
    </source>
</evidence>
<feature type="domain" description="DUF6371" evidence="1">
    <location>
        <begin position="96"/>
        <end position="242"/>
    </location>
</feature>
<sequence>MKSFLTMEKLIFEKKRTRVKCCPCGKSNRDGKFAPYVGFVDKGYCHSCDQTFIPMEEKNEDEGKSDQRPYLPPPPKQISFIDPKKLDASLKGYGQNNFVQFLIYRFGKAKAMQAVEAYKIGTSKRWPGSNIFWQIDEGHKIRSGKIMLYDSSTGKRQNKNSWVHSVLKLEDFNLNQCLFGAHLIRSEPMYKPVAIVESEKTAIIASILKPDFIWLATGGKAGLKVGKFKYLSDRDIILFPDLTKPGDKFNCYEMWTNFAKQLTDDLPGVSIQVSNYLETRATVEEKIQALDIADYFLKWESDNVANEANEPPQKPFILEQKKCIEEDEEIRLETEIKDLSKKIYQVIQGIRRERAKESKFRDEIRNHFIPENKIQSVQKILGEYRREYGY</sequence>